<dbReference type="InterPro" id="IPR023296">
    <property type="entry name" value="Glyco_hydro_beta-prop_sf"/>
</dbReference>
<evidence type="ECO:0000313" key="1">
    <source>
        <dbReference type="EMBL" id="MFC3716500.1"/>
    </source>
</evidence>
<dbReference type="Gene3D" id="2.115.10.20">
    <property type="entry name" value="Glycosyl hydrolase domain, family 43"/>
    <property type="match status" value="1"/>
</dbReference>
<gene>
    <name evidence="1" type="ORF">ACFONC_10075</name>
</gene>
<accession>A0ABV7XK03</accession>
<keyword evidence="2" id="KW-1185">Reference proteome</keyword>
<dbReference type="Proteomes" id="UP001595705">
    <property type="component" value="Unassembled WGS sequence"/>
</dbReference>
<name>A0ABV7XK03_9GAMM</name>
<organism evidence="1 2">
    <name type="scientific">Luteimonas soli</name>
    <dbReference type="NCBI Taxonomy" id="1648966"/>
    <lineage>
        <taxon>Bacteria</taxon>
        <taxon>Pseudomonadati</taxon>
        <taxon>Pseudomonadota</taxon>
        <taxon>Gammaproteobacteria</taxon>
        <taxon>Lysobacterales</taxon>
        <taxon>Lysobacteraceae</taxon>
        <taxon>Luteimonas</taxon>
    </lineage>
</organism>
<comment type="caution">
    <text evidence="1">The sequence shown here is derived from an EMBL/GenBank/DDBJ whole genome shotgun (WGS) entry which is preliminary data.</text>
</comment>
<reference evidence="2" key="1">
    <citation type="journal article" date="2019" name="Int. J. Syst. Evol. Microbiol.">
        <title>The Global Catalogue of Microorganisms (GCM) 10K type strain sequencing project: providing services to taxonomists for standard genome sequencing and annotation.</title>
        <authorList>
            <consortium name="The Broad Institute Genomics Platform"/>
            <consortium name="The Broad Institute Genome Sequencing Center for Infectious Disease"/>
            <person name="Wu L."/>
            <person name="Ma J."/>
        </authorList>
    </citation>
    <scope>NUCLEOTIDE SEQUENCE [LARGE SCALE GENOMIC DNA]</scope>
    <source>
        <strain evidence="2">KCTC 42441</strain>
    </source>
</reference>
<dbReference type="RefSeq" id="WP_386743703.1">
    <property type="nucleotide sequence ID" value="NZ_JBHRYA010000007.1"/>
</dbReference>
<evidence type="ECO:0000313" key="2">
    <source>
        <dbReference type="Proteomes" id="UP001595705"/>
    </source>
</evidence>
<dbReference type="EMBL" id="JBHRYA010000007">
    <property type="protein sequence ID" value="MFC3716500.1"/>
    <property type="molecule type" value="Genomic_DNA"/>
</dbReference>
<proteinExistence type="predicted"/>
<sequence length="421" mass="45328">MKIWWCGYGTFPGSSTGGDVIYYRTYNTSTGQFSAITKVMWPTSGAWDGVHTCDPSVVKGAFSVPGSSTTYNYAMYYTATDRADGRNSRIGVAFSVNGVSWLKVANPVIYPQVYPATGTYGAGQAGTYNQDGVDNIILMYVDTSPQVGTRIYTRSTIDGINFGPPTTIPNSNNAGLAINITSGDIAYESTENVFYRVVSGYPVRSGDTESYQMGLFKMSAANFLSGSGAWELQAVLNSANTGFRELHNPSFLRDGYGNLDFLFPEVTMFFGAGDADPSTWEIASATWSPDPDSMPLKRYFSATGCLGQMPEHWITTGYVRHYCGFNFESVVGYLKMAPVTGTAPLFGCVNGQDHVLARGSCGVTTPLGIEGWIYTSPATGRAALYRCTTGSGLSLNHFVSRSPTCEGRTVEGILGYISTSP</sequence>
<protein>
    <submittedName>
        <fullName evidence="1">Uncharacterized protein</fullName>
    </submittedName>
</protein>